<sequence length="197" mass="21481">MRSSKHSGFRSGSSLTPCRAHDRPVADQRLEHVGRNALAWPIKPMTRIVSAHLCATEALWPMSSRVQPVLEIPLQYGARPRAQPDRARLFQTEALPPRRHSLPQAWRGRPGNDPIRLNAVADVRLRLGTAGRHPCHGSPRTTEKLSQNLGCAIGTRGAASPSADPGTALETLFDNPKVPLMIREEALAADMGATTWG</sequence>
<evidence type="ECO:0000256" key="1">
    <source>
        <dbReference type="SAM" id="MobiDB-lite"/>
    </source>
</evidence>
<evidence type="ECO:0000313" key="2">
    <source>
        <dbReference type="EMBL" id="CDZ32420.1"/>
    </source>
</evidence>
<accession>A0A0T7FBL7</accession>
<dbReference type="AlphaFoldDB" id="A0A0T7FBL7"/>
<proteinExistence type="predicted"/>
<reference evidence="2 3" key="1">
    <citation type="submission" date="2014-08" db="EMBL/GenBank/DDBJ databases">
        <authorList>
            <person name="Chen Y.-H."/>
        </authorList>
    </citation>
    <scope>NUCLEOTIDE SEQUENCE [LARGE SCALE GENOMIC DNA]</scope>
</reference>
<name>A0A0T7FBL7_NEOGA</name>
<evidence type="ECO:0000313" key="3">
    <source>
        <dbReference type="Proteomes" id="UP000046176"/>
    </source>
</evidence>
<protein>
    <submittedName>
        <fullName evidence="2">Uncharacterized protein</fullName>
    </submittedName>
</protein>
<gene>
    <name evidence="2" type="ORF">NGAL_HAMBI1145_11910</name>
</gene>
<organism evidence="2 3">
    <name type="scientific">Neorhizobium galegae bv. officinalis</name>
    <dbReference type="NCBI Taxonomy" id="323656"/>
    <lineage>
        <taxon>Bacteria</taxon>
        <taxon>Pseudomonadati</taxon>
        <taxon>Pseudomonadota</taxon>
        <taxon>Alphaproteobacteria</taxon>
        <taxon>Hyphomicrobiales</taxon>
        <taxon>Rhizobiaceae</taxon>
        <taxon>Rhizobium/Agrobacterium group</taxon>
        <taxon>Neorhizobium</taxon>
    </lineage>
</organism>
<feature type="region of interest" description="Disordered" evidence="1">
    <location>
        <begin position="1"/>
        <end position="23"/>
    </location>
</feature>
<dbReference type="Proteomes" id="UP000046176">
    <property type="component" value="Unassembled WGS sequence"/>
</dbReference>
<dbReference type="EMBL" id="CCRH01000003">
    <property type="protein sequence ID" value="CDZ32420.1"/>
    <property type="molecule type" value="Genomic_DNA"/>
</dbReference>